<sequence>MRIMMTGYSKHTRSFYSPRTVSGEHYLLRLQTEGFCQAALNGTVYDIVPGDLLMCKPGDRYELNIPLEELHAHPSADYYLGLDANEPWAQQWWGEFKDTQKLNIGIDEMLISMWKLLIHETRKVKDSDADILDYLARSLLLHMKRLIAGGDSKNRYERSVSNQIKSFVEKNVTEAITLREVSASVGLSVSRASQIFKQTFGQSIMDYAIEVRLSLAKEQMLIGCSTLQEIAYLCGFANYTHFNRLFHSRYKMSPSDYRKQLRPFG</sequence>
<dbReference type="RefSeq" id="WP_341419907.1">
    <property type="nucleotide sequence ID" value="NZ_JBBPCC010000035.1"/>
</dbReference>
<dbReference type="PROSITE" id="PS01124">
    <property type="entry name" value="HTH_ARAC_FAMILY_2"/>
    <property type="match status" value="1"/>
</dbReference>
<dbReference type="PRINTS" id="PR00032">
    <property type="entry name" value="HTHARAC"/>
</dbReference>
<evidence type="ECO:0000259" key="4">
    <source>
        <dbReference type="PROSITE" id="PS01124"/>
    </source>
</evidence>
<accession>A0ABU9DVA2</accession>
<dbReference type="PANTHER" id="PTHR43280:SF2">
    <property type="entry name" value="HTH-TYPE TRANSCRIPTIONAL REGULATOR EXSA"/>
    <property type="match status" value="1"/>
</dbReference>
<keyword evidence="3" id="KW-0804">Transcription</keyword>
<dbReference type="Proteomes" id="UP001469365">
    <property type="component" value="Unassembled WGS sequence"/>
</dbReference>
<comment type="caution">
    <text evidence="5">The sequence shown here is derived from an EMBL/GenBank/DDBJ whole genome shotgun (WGS) entry which is preliminary data.</text>
</comment>
<dbReference type="SMART" id="SM00342">
    <property type="entry name" value="HTH_ARAC"/>
    <property type="match status" value="1"/>
</dbReference>
<dbReference type="Pfam" id="PF02311">
    <property type="entry name" value="AraC_binding"/>
    <property type="match status" value="1"/>
</dbReference>
<name>A0ABU9DVA2_9BACL</name>
<keyword evidence="1" id="KW-0805">Transcription regulation</keyword>
<dbReference type="InterPro" id="IPR037923">
    <property type="entry name" value="HTH-like"/>
</dbReference>
<dbReference type="InterPro" id="IPR020449">
    <property type="entry name" value="Tscrpt_reg_AraC-type_HTH"/>
</dbReference>
<dbReference type="InterPro" id="IPR003313">
    <property type="entry name" value="AraC-bd"/>
</dbReference>
<evidence type="ECO:0000313" key="6">
    <source>
        <dbReference type="Proteomes" id="UP001469365"/>
    </source>
</evidence>
<evidence type="ECO:0000256" key="1">
    <source>
        <dbReference type="ARBA" id="ARBA00023015"/>
    </source>
</evidence>
<evidence type="ECO:0000313" key="5">
    <source>
        <dbReference type="EMBL" id="MEK8132784.1"/>
    </source>
</evidence>
<feature type="domain" description="HTH araC/xylS-type" evidence="4">
    <location>
        <begin position="162"/>
        <end position="260"/>
    </location>
</feature>
<dbReference type="EMBL" id="JBBPCC010000035">
    <property type="protein sequence ID" value="MEK8132784.1"/>
    <property type="molecule type" value="Genomic_DNA"/>
</dbReference>
<evidence type="ECO:0000256" key="2">
    <source>
        <dbReference type="ARBA" id="ARBA00023125"/>
    </source>
</evidence>
<dbReference type="PANTHER" id="PTHR43280">
    <property type="entry name" value="ARAC-FAMILY TRANSCRIPTIONAL REGULATOR"/>
    <property type="match status" value="1"/>
</dbReference>
<reference evidence="5 6" key="1">
    <citation type="submission" date="2024-04" db="EMBL/GenBank/DDBJ databases">
        <title>draft genome sequnece of Paenibacillus filicis.</title>
        <authorList>
            <person name="Kim D.-U."/>
        </authorList>
    </citation>
    <scope>NUCLEOTIDE SEQUENCE [LARGE SCALE GENOMIC DNA]</scope>
    <source>
        <strain evidence="5 6">KACC14197</strain>
    </source>
</reference>
<dbReference type="SUPFAM" id="SSF46689">
    <property type="entry name" value="Homeodomain-like"/>
    <property type="match status" value="1"/>
</dbReference>
<keyword evidence="6" id="KW-1185">Reference proteome</keyword>
<gene>
    <name evidence="5" type="ORF">WMW72_33380</name>
</gene>
<dbReference type="InterPro" id="IPR009057">
    <property type="entry name" value="Homeodomain-like_sf"/>
</dbReference>
<dbReference type="InterPro" id="IPR018060">
    <property type="entry name" value="HTH_AraC"/>
</dbReference>
<dbReference type="Gene3D" id="1.10.10.60">
    <property type="entry name" value="Homeodomain-like"/>
    <property type="match status" value="2"/>
</dbReference>
<organism evidence="5 6">
    <name type="scientific">Paenibacillus filicis</name>
    <dbReference type="NCBI Taxonomy" id="669464"/>
    <lineage>
        <taxon>Bacteria</taxon>
        <taxon>Bacillati</taxon>
        <taxon>Bacillota</taxon>
        <taxon>Bacilli</taxon>
        <taxon>Bacillales</taxon>
        <taxon>Paenibacillaceae</taxon>
        <taxon>Paenibacillus</taxon>
    </lineage>
</organism>
<evidence type="ECO:0000256" key="3">
    <source>
        <dbReference type="ARBA" id="ARBA00023163"/>
    </source>
</evidence>
<dbReference type="SUPFAM" id="SSF51215">
    <property type="entry name" value="Regulatory protein AraC"/>
    <property type="match status" value="1"/>
</dbReference>
<keyword evidence="2" id="KW-0238">DNA-binding</keyword>
<proteinExistence type="predicted"/>
<protein>
    <submittedName>
        <fullName evidence="5">AraC family transcriptional regulator</fullName>
    </submittedName>
</protein>
<dbReference type="Pfam" id="PF12833">
    <property type="entry name" value="HTH_18"/>
    <property type="match status" value="1"/>
</dbReference>